<reference evidence="1 2" key="1">
    <citation type="journal article" date="2019" name="Nat. Ecol. Evol.">
        <title>Megaphylogeny resolves global patterns of mushroom evolution.</title>
        <authorList>
            <person name="Varga T."/>
            <person name="Krizsan K."/>
            <person name="Foldi C."/>
            <person name="Dima B."/>
            <person name="Sanchez-Garcia M."/>
            <person name="Sanchez-Ramirez S."/>
            <person name="Szollosi G.J."/>
            <person name="Szarkandi J.G."/>
            <person name="Papp V."/>
            <person name="Albert L."/>
            <person name="Andreopoulos W."/>
            <person name="Angelini C."/>
            <person name="Antonin V."/>
            <person name="Barry K.W."/>
            <person name="Bougher N.L."/>
            <person name="Buchanan P."/>
            <person name="Buyck B."/>
            <person name="Bense V."/>
            <person name="Catcheside P."/>
            <person name="Chovatia M."/>
            <person name="Cooper J."/>
            <person name="Damon W."/>
            <person name="Desjardin D."/>
            <person name="Finy P."/>
            <person name="Geml J."/>
            <person name="Haridas S."/>
            <person name="Hughes K."/>
            <person name="Justo A."/>
            <person name="Karasinski D."/>
            <person name="Kautmanova I."/>
            <person name="Kiss B."/>
            <person name="Kocsube S."/>
            <person name="Kotiranta H."/>
            <person name="LaButti K.M."/>
            <person name="Lechner B.E."/>
            <person name="Liimatainen K."/>
            <person name="Lipzen A."/>
            <person name="Lukacs Z."/>
            <person name="Mihaltcheva S."/>
            <person name="Morgado L.N."/>
            <person name="Niskanen T."/>
            <person name="Noordeloos M.E."/>
            <person name="Ohm R.A."/>
            <person name="Ortiz-Santana B."/>
            <person name="Ovrebo C."/>
            <person name="Racz N."/>
            <person name="Riley R."/>
            <person name="Savchenko A."/>
            <person name="Shiryaev A."/>
            <person name="Soop K."/>
            <person name="Spirin V."/>
            <person name="Szebenyi C."/>
            <person name="Tomsovsky M."/>
            <person name="Tulloss R.E."/>
            <person name="Uehling J."/>
            <person name="Grigoriev I.V."/>
            <person name="Vagvolgyi C."/>
            <person name="Papp T."/>
            <person name="Martin F.M."/>
            <person name="Miettinen O."/>
            <person name="Hibbett D.S."/>
            <person name="Nagy L.G."/>
        </authorList>
    </citation>
    <scope>NUCLEOTIDE SEQUENCE [LARGE SCALE GENOMIC DNA]</scope>
    <source>
        <strain evidence="1 2">FP101781</strain>
    </source>
</reference>
<proteinExistence type="predicted"/>
<keyword evidence="2" id="KW-1185">Reference proteome</keyword>
<evidence type="ECO:0000313" key="2">
    <source>
        <dbReference type="Proteomes" id="UP000298030"/>
    </source>
</evidence>
<comment type="caution">
    <text evidence="1">The sequence shown here is derived from an EMBL/GenBank/DDBJ whole genome shotgun (WGS) entry which is preliminary data.</text>
</comment>
<protein>
    <submittedName>
        <fullName evidence="1">Uncharacterized protein</fullName>
    </submittedName>
</protein>
<name>A0A4Y7SK69_COPMI</name>
<dbReference type="AlphaFoldDB" id="A0A4Y7SK69"/>
<sequence>MASPALETLLSEIATKRIINHRASPASPPKAAYVHPSRIVLSAPRRALKYAARAIAETLFTAFALEIQRQLDAGFKDVSFSSTALEGGHLAFTIGKMNESCTQGIRHGGSSAATFIAEVYALVDKELRKVQEREVLARLFRESVCAHAEEIHSEIWEDVQDINTIIFDTTDPAVQDQYRYCGFTPSRWLGAIKAKYWIRVLELYKRLVSDAFWYWMTLQGHLGRQVIDKDSNHRVVSAEEVKQAEKRYRSLRNSRATRVIFGYVSEFLERLDHSHLFYSTYLPATVEYDRDVPALGTRERRDVLQTCQMIERWANELGSNLIPRRFVSVLASNPQPRVSPIIASLERPKNGAFRVHGSGMRQRPGRWPTLLREMRWDAVALSGRDPLRSIPSYNFLEYPGKGLLDGCPTLSAYT</sequence>
<organism evidence="1 2">
    <name type="scientific">Coprinellus micaceus</name>
    <name type="common">Glistening ink-cap mushroom</name>
    <name type="synonym">Coprinus micaceus</name>
    <dbReference type="NCBI Taxonomy" id="71717"/>
    <lineage>
        <taxon>Eukaryota</taxon>
        <taxon>Fungi</taxon>
        <taxon>Dikarya</taxon>
        <taxon>Basidiomycota</taxon>
        <taxon>Agaricomycotina</taxon>
        <taxon>Agaricomycetes</taxon>
        <taxon>Agaricomycetidae</taxon>
        <taxon>Agaricales</taxon>
        <taxon>Agaricineae</taxon>
        <taxon>Psathyrellaceae</taxon>
        <taxon>Coprinellus</taxon>
    </lineage>
</organism>
<evidence type="ECO:0000313" key="1">
    <source>
        <dbReference type="EMBL" id="TEB22161.1"/>
    </source>
</evidence>
<gene>
    <name evidence="1" type="ORF">FA13DRAFT_1716293</name>
</gene>
<dbReference type="EMBL" id="QPFP01000096">
    <property type="protein sequence ID" value="TEB22161.1"/>
    <property type="molecule type" value="Genomic_DNA"/>
</dbReference>
<dbReference type="Proteomes" id="UP000298030">
    <property type="component" value="Unassembled WGS sequence"/>
</dbReference>
<accession>A0A4Y7SK69</accession>